<dbReference type="AlphaFoldDB" id="A0A143HBT6"/>
<dbReference type="OrthoDB" id="2921817at2"/>
<dbReference type="Proteomes" id="UP000076021">
    <property type="component" value="Chromosome"/>
</dbReference>
<dbReference type="RefSeq" id="WP_066786758.1">
    <property type="nucleotide sequence ID" value="NZ_CP014806.1"/>
</dbReference>
<reference evidence="1 2" key="1">
    <citation type="journal article" date="2016" name="Genome Announc.">
        <title>Whole-Genome Sequence of Rummeliibacillus stabekisii Strain PP9 Isolated from Antarctic Soil.</title>
        <authorList>
            <person name="da Mota F.F."/>
            <person name="Vollu R.E."/>
            <person name="Jurelevicius D."/>
            <person name="Seldin L."/>
        </authorList>
    </citation>
    <scope>NUCLEOTIDE SEQUENCE [LARGE SCALE GENOMIC DNA]</scope>
    <source>
        <strain evidence="1 2">PP9</strain>
    </source>
</reference>
<dbReference type="KEGG" id="rst:ATY39_05090"/>
<proteinExistence type="predicted"/>
<evidence type="ECO:0000313" key="2">
    <source>
        <dbReference type="Proteomes" id="UP000076021"/>
    </source>
</evidence>
<name>A0A143HBT6_9BACL</name>
<reference evidence="2" key="2">
    <citation type="submission" date="2016-03" db="EMBL/GenBank/DDBJ databases">
        <authorList>
            <person name="Ploux O."/>
        </authorList>
    </citation>
    <scope>NUCLEOTIDE SEQUENCE [LARGE SCALE GENOMIC DNA]</scope>
    <source>
        <strain evidence="2">PP9</strain>
    </source>
</reference>
<organism evidence="1 2">
    <name type="scientific">Rummeliibacillus stabekisii</name>
    <dbReference type="NCBI Taxonomy" id="241244"/>
    <lineage>
        <taxon>Bacteria</taxon>
        <taxon>Bacillati</taxon>
        <taxon>Bacillota</taxon>
        <taxon>Bacilli</taxon>
        <taxon>Bacillales</taxon>
        <taxon>Caryophanaceae</taxon>
        <taxon>Rummeliibacillus</taxon>
    </lineage>
</organism>
<keyword evidence="2" id="KW-1185">Reference proteome</keyword>
<accession>A0A143HBT6</accession>
<sequence length="113" mass="13522">MPLYVYQTFEIKQEKFKEAVENLQELKKYRNENYHHIVDILLPIVGEDYTYALLATYDGLAEMELQNKKMYDDDKYLELVSSFFLENVVQGSMKTMVYRSMNDNKEQQGKKEE</sequence>
<evidence type="ECO:0000313" key="1">
    <source>
        <dbReference type="EMBL" id="AMW98880.1"/>
    </source>
</evidence>
<gene>
    <name evidence="1" type="ORF">ATY39_05090</name>
</gene>
<dbReference type="EMBL" id="CP014806">
    <property type="protein sequence ID" value="AMW98880.1"/>
    <property type="molecule type" value="Genomic_DNA"/>
</dbReference>
<dbReference type="STRING" id="241244.ATY39_05090"/>
<evidence type="ECO:0008006" key="3">
    <source>
        <dbReference type="Google" id="ProtNLM"/>
    </source>
</evidence>
<protein>
    <recommendedName>
        <fullName evidence="3">NIPSNAP domain-containing protein</fullName>
    </recommendedName>
</protein>